<accession>A0AAD4S2C5</accession>
<sequence>EFDSREAIIKWCQEVAGKNNTVLATIKSVKKQGGKGSVVELGCERSGVYSRRKSNISKSGQKRKRESKKCGCPLKLRCTCIGGNKWKLRVSCGKHNHEVQRTQAVDVLSMEDAVIIEDNNAVKENLSTEAGSSNGSCREASRSLNAIRDPESLPSDDYNVEKGSVSRPEKDTSVTEEEVLVFEEGIDLTHCCQTDKDLDGEKSSDSHLQKDTNVMEEDVSILREGIDLTQCFQTDKEFDTREAVIHWCQEVARNNNTGLTISKTLKKPEGRGSLVELGCVRSGAYRSHRKKGGKVLRKRKVLTKKCRCPFKLRSTCVEGNKWKLRVCCGRHNHEVERIPPGHSYFRRWKEDEDQLLCELTASGLRPRQVLHALKERSKENFLDIKTIYNRRTRLKLHGTGGSSVMQQVMKLSAQYHYMEWHRKDKETCELKDIIWAHPESTLLAQCFPFMLMIDCTYKTNKFKIPFFHVAGVSSVGTSFTVAYAFIEEETEEHFSWALTQLKSLYSPNNLPSVVLVNGELPLINAISIVFPGADKLICPFHIAKTIEINCKNAFENSEMWNNFCHDWENVWKAETKEDYVDTYTEFVTTWVARNVTCITYIRDTWLVHKESFILAWIQKIKHFGYTVINRVENERDQLKKCMESSGHSFFPCWETLHNMINSQITHIKTSFDRSLTSVNRGHQSPIFSELRNQVSQRALELIQLELDKSSNQSSDMGPCRCLIRATHGLPCPHEVVKYTQEGSAIPLSAIDPQWKQLSIVPRVETNVDFYWLPEVQLLRQRWIESEELERCSLAEKIKELALC</sequence>
<dbReference type="Proteomes" id="UP001202328">
    <property type="component" value="Unassembled WGS sequence"/>
</dbReference>
<organism evidence="3 4">
    <name type="scientific">Papaver atlanticum</name>
    <dbReference type="NCBI Taxonomy" id="357466"/>
    <lineage>
        <taxon>Eukaryota</taxon>
        <taxon>Viridiplantae</taxon>
        <taxon>Streptophyta</taxon>
        <taxon>Embryophyta</taxon>
        <taxon>Tracheophyta</taxon>
        <taxon>Spermatophyta</taxon>
        <taxon>Magnoliopsida</taxon>
        <taxon>Ranunculales</taxon>
        <taxon>Papaveraceae</taxon>
        <taxon>Papaveroideae</taxon>
        <taxon>Papaver</taxon>
    </lineage>
</organism>
<evidence type="ECO:0000313" key="3">
    <source>
        <dbReference type="EMBL" id="KAI3856444.1"/>
    </source>
</evidence>
<feature type="domain" description="MULE transposase" evidence="2">
    <location>
        <begin position="451"/>
        <end position="544"/>
    </location>
</feature>
<evidence type="ECO:0000259" key="2">
    <source>
        <dbReference type="Pfam" id="PF10551"/>
    </source>
</evidence>
<dbReference type="AlphaFoldDB" id="A0AAD4S2C5"/>
<comment type="caution">
    <text evidence="3">The sequence shown here is derived from an EMBL/GenBank/DDBJ whole genome shotgun (WGS) entry which is preliminary data.</text>
</comment>
<proteinExistence type="predicted"/>
<reference evidence="3" key="1">
    <citation type="submission" date="2022-04" db="EMBL/GenBank/DDBJ databases">
        <title>A functionally conserved STORR gene fusion in Papaver species that diverged 16.8 million years ago.</title>
        <authorList>
            <person name="Catania T."/>
        </authorList>
    </citation>
    <scope>NUCLEOTIDE SEQUENCE</scope>
    <source>
        <strain evidence="3">S-188037</strain>
    </source>
</reference>
<dbReference type="PANTHER" id="PTHR31569:SF4">
    <property type="entry name" value="SWIM-TYPE DOMAIN-CONTAINING PROTEIN"/>
    <property type="match status" value="1"/>
</dbReference>
<dbReference type="EMBL" id="JAJJMB010015001">
    <property type="protein sequence ID" value="KAI3856444.1"/>
    <property type="molecule type" value="Genomic_DNA"/>
</dbReference>
<dbReference type="InterPro" id="IPR052579">
    <property type="entry name" value="Zinc_finger_SWIM"/>
</dbReference>
<feature type="region of interest" description="Disordered" evidence="1">
    <location>
        <begin position="126"/>
        <end position="175"/>
    </location>
</feature>
<feature type="non-terminal residue" evidence="3">
    <location>
        <position position="1"/>
    </location>
</feature>
<dbReference type="Pfam" id="PF10551">
    <property type="entry name" value="MULE"/>
    <property type="match status" value="1"/>
</dbReference>
<dbReference type="PANTHER" id="PTHR31569">
    <property type="entry name" value="SWIM-TYPE DOMAIN-CONTAINING PROTEIN"/>
    <property type="match status" value="1"/>
</dbReference>
<name>A0AAD4S2C5_9MAGN</name>
<dbReference type="InterPro" id="IPR018289">
    <property type="entry name" value="MULE_transposase_dom"/>
</dbReference>
<evidence type="ECO:0000313" key="4">
    <source>
        <dbReference type="Proteomes" id="UP001202328"/>
    </source>
</evidence>
<gene>
    <name evidence="3" type="ORF">MKW98_008896</name>
</gene>
<evidence type="ECO:0000256" key="1">
    <source>
        <dbReference type="SAM" id="MobiDB-lite"/>
    </source>
</evidence>
<protein>
    <recommendedName>
        <fullName evidence="2">MULE transposase domain-containing protein</fullName>
    </recommendedName>
</protein>
<keyword evidence="4" id="KW-1185">Reference proteome</keyword>
<feature type="compositionally biased region" description="Polar residues" evidence="1">
    <location>
        <begin position="126"/>
        <end position="136"/>
    </location>
</feature>